<evidence type="ECO:0000259" key="7">
    <source>
        <dbReference type="Pfam" id="PF13860"/>
    </source>
</evidence>
<evidence type="ECO:0000256" key="3">
    <source>
        <dbReference type="ARBA" id="ARBA00022795"/>
    </source>
</evidence>
<dbReference type="InterPro" id="IPR005648">
    <property type="entry name" value="FlgD"/>
</dbReference>
<feature type="region of interest" description="Disordered" evidence="6">
    <location>
        <begin position="1"/>
        <end position="60"/>
    </location>
</feature>
<dbReference type="EMBL" id="BRLH01000003">
    <property type="protein sequence ID" value="GKX55748.1"/>
    <property type="molecule type" value="Genomic_DNA"/>
</dbReference>
<feature type="compositionally biased region" description="Polar residues" evidence="6">
    <location>
        <begin position="12"/>
        <end position="36"/>
    </location>
</feature>
<evidence type="ECO:0000256" key="5">
    <source>
        <dbReference type="RuleBase" id="RU362076"/>
    </source>
</evidence>
<dbReference type="InterPro" id="IPR025963">
    <property type="entry name" value="FLgD_Tudor"/>
</dbReference>
<dbReference type="AlphaFoldDB" id="A0AAV5N4A7"/>
<organism evidence="9 10">
    <name type="scientific">Leminorella grimontii</name>
    <dbReference type="NCBI Taxonomy" id="82981"/>
    <lineage>
        <taxon>Bacteria</taxon>
        <taxon>Pseudomonadati</taxon>
        <taxon>Pseudomonadota</taxon>
        <taxon>Gammaproteobacteria</taxon>
        <taxon>Enterobacterales</taxon>
        <taxon>Budviciaceae</taxon>
        <taxon>Leminorella</taxon>
    </lineage>
</organism>
<sequence>MSNVALLAASAEKTQSDSASTVAGNTLGAESTNGNLTSDSASSNSNSSSSSATTTTTTDDSASMADTFLTLFVAEIQNQDPTDPTDPTEYIDQLSSMAQVAMAEEMSVEMNTNSVLMSNLQVMALGNMVGDEIMVQTTSVDVSDQTIHGRVTLSDACTNVTLHFTDDAGDDYTVDLGEQSPGQVDFDIDPADYGIPPGSYQVSVVTNTGEEEVPVEVAGMVTDVRIPLDGGTPVLNVTGVGEVPFTMISQFGTPDDDSTDTTA</sequence>
<feature type="domain" description="FlgD Tudor-like" evidence="8">
    <location>
        <begin position="121"/>
        <end position="248"/>
    </location>
</feature>
<comment type="caution">
    <text evidence="9">The sequence shown here is derived from an EMBL/GenBank/DDBJ whole genome shotgun (WGS) entry which is preliminary data.</text>
</comment>
<keyword evidence="3 5" id="KW-1005">Bacterial flagellum biogenesis</keyword>
<gene>
    <name evidence="9" type="primary">lfdD</name>
    <name evidence="9" type="ORF">SOASR030_18600</name>
</gene>
<evidence type="ECO:0000256" key="1">
    <source>
        <dbReference type="ARBA" id="ARBA00010577"/>
    </source>
</evidence>
<evidence type="ECO:0000256" key="4">
    <source>
        <dbReference type="ARBA" id="ARBA00024746"/>
    </source>
</evidence>
<evidence type="ECO:0000313" key="9">
    <source>
        <dbReference type="EMBL" id="GKX55748.1"/>
    </source>
</evidence>
<comment type="similarity">
    <text evidence="1 5">Belongs to the FlgD family.</text>
</comment>
<dbReference type="Pfam" id="PF03963">
    <property type="entry name" value="FlgD"/>
    <property type="match status" value="1"/>
</dbReference>
<feature type="domain" description="FlgD/Vpr Ig-like" evidence="7">
    <location>
        <begin position="143"/>
        <end position="209"/>
    </location>
</feature>
<dbReference type="RefSeq" id="WP_027273705.1">
    <property type="nucleotide sequence ID" value="NZ_BRLH01000003.1"/>
</dbReference>
<dbReference type="Proteomes" id="UP001058124">
    <property type="component" value="Unassembled WGS sequence"/>
</dbReference>
<dbReference type="Pfam" id="PF13861">
    <property type="entry name" value="FLgD_tudor"/>
    <property type="match status" value="1"/>
</dbReference>
<evidence type="ECO:0000259" key="8">
    <source>
        <dbReference type="Pfam" id="PF13861"/>
    </source>
</evidence>
<protein>
    <recommendedName>
        <fullName evidence="2 5">Basal-body rod modification protein FlgD</fullName>
    </recommendedName>
</protein>
<evidence type="ECO:0000256" key="6">
    <source>
        <dbReference type="SAM" id="MobiDB-lite"/>
    </source>
</evidence>
<proteinExistence type="inferred from homology"/>
<keyword evidence="10" id="KW-1185">Reference proteome</keyword>
<evidence type="ECO:0000256" key="2">
    <source>
        <dbReference type="ARBA" id="ARBA00016013"/>
    </source>
</evidence>
<name>A0AAV5N4A7_9GAMM</name>
<reference evidence="9" key="1">
    <citation type="submission" date="2022-06" db="EMBL/GenBank/DDBJ databases">
        <title>Draft genome sequences of Leminorella grimontii str. JCM5902.</title>
        <authorList>
            <person name="Wakabayashi Y."/>
            <person name="Kojima K."/>
        </authorList>
    </citation>
    <scope>NUCLEOTIDE SEQUENCE</scope>
    <source>
        <strain evidence="9">JCM 5902</strain>
    </source>
</reference>
<dbReference type="Gene3D" id="2.60.40.4070">
    <property type="match status" value="1"/>
</dbReference>
<dbReference type="Pfam" id="PF13860">
    <property type="entry name" value="FlgD_ig"/>
    <property type="match status" value="1"/>
</dbReference>
<accession>A0AAV5N4A7</accession>
<dbReference type="Gene3D" id="2.30.30.910">
    <property type="match status" value="1"/>
</dbReference>
<dbReference type="InterPro" id="IPR025965">
    <property type="entry name" value="FlgD/Vpr_Ig-like"/>
</dbReference>
<evidence type="ECO:0000313" key="10">
    <source>
        <dbReference type="Proteomes" id="UP001058124"/>
    </source>
</evidence>
<dbReference type="GO" id="GO:0044781">
    <property type="term" value="P:bacterial-type flagellum organization"/>
    <property type="evidence" value="ECO:0007669"/>
    <property type="project" value="UniProtKB-UniRule"/>
</dbReference>
<feature type="compositionally biased region" description="Low complexity" evidence="6">
    <location>
        <begin position="37"/>
        <end position="60"/>
    </location>
</feature>
<comment type="function">
    <text evidence="4 5">Required for flagellar hook formation. May act as a scaffolding protein.</text>
</comment>